<keyword evidence="2" id="KW-1185">Reference proteome</keyword>
<proteinExistence type="predicted"/>
<dbReference type="Proteomes" id="UP000001953">
    <property type="component" value="Chromosome"/>
</dbReference>
<accession>Q1QP48</accession>
<dbReference type="KEGG" id="nha:Nham_1154"/>
<reference evidence="1 2" key="1">
    <citation type="submission" date="2006-03" db="EMBL/GenBank/DDBJ databases">
        <title>Complete sequence of chromosome of Nitrobacter hamburgensis X14.</title>
        <authorList>
            <consortium name="US DOE Joint Genome Institute"/>
            <person name="Copeland A."/>
            <person name="Lucas S."/>
            <person name="Lapidus A."/>
            <person name="Barry K."/>
            <person name="Detter J.C."/>
            <person name="Glavina del Rio T."/>
            <person name="Hammon N."/>
            <person name="Israni S."/>
            <person name="Dalin E."/>
            <person name="Tice H."/>
            <person name="Pitluck S."/>
            <person name="Chain P."/>
            <person name="Malfatti S."/>
            <person name="Shin M."/>
            <person name="Vergez L."/>
            <person name="Schmutz J."/>
            <person name="Larimer F."/>
            <person name="Land M."/>
            <person name="Hauser L."/>
            <person name="Kyrpides N."/>
            <person name="Ivanova N."/>
            <person name="Ward B."/>
            <person name="Arp D."/>
            <person name="Klotz M."/>
            <person name="Stein L."/>
            <person name="O'Mullan G."/>
            <person name="Starkenburg S."/>
            <person name="Sayavedra L."/>
            <person name="Poret-Peterson A.T."/>
            <person name="Gentry M.E."/>
            <person name="Bruce D."/>
            <person name="Richardson P."/>
        </authorList>
    </citation>
    <scope>NUCLEOTIDE SEQUENCE [LARGE SCALE GENOMIC DNA]</scope>
    <source>
        <strain evidence="2">DSM 10229 / NCIMB 13809 / X14</strain>
    </source>
</reference>
<protein>
    <submittedName>
        <fullName evidence="1">Uncharacterized protein</fullName>
    </submittedName>
</protein>
<sequence>MNKLTMNFTPKFVDDRYLKVIILARAIVAEVPSEFFAALDGFRVAFEVDPDLISHRNAILHVEKNFRIAIPLASRKRIVSGLVCRSAGCHARASGDHLESRRIHKRGSR</sequence>
<dbReference type="STRING" id="323097.Nham_1154"/>
<dbReference type="HOGENOM" id="CLU_2181079_0_0_5"/>
<evidence type="ECO:0000313" key="1">
    <source>
        <dbReference type="EMBL" id="ABE61999.1"/>
    </source>
</evidence>
<dbReference type="EMBL" id="CP000319">
    <property type="protein sequence ID" value="ABE61999.1"/>
    <property type="molecule type" value="Genomic_DNA"/>
</dbReference>
<evidence type="ECO:0000313" key="2">
    <source>
        <dbReference type="Proteomes" id="UP000001953"/>
    </source>
</evidence>
<organism evidence="1 2">
    <name type="scientific">Nitrobacter hamburgensis (strain DSM 10229 / NCIMB 13809 / X14)</name>
    <dbReference type="NCBI Taxonomy" id="323097"/>
    <lineage>
        <taxon>Bacteria</taxon>
        <taxon>Pseudomonadati</taxon>
        <taxon>Pseudomonadota</taxon>
        <taxon>Alphaproteobacteria</taxon>
        <taxon>Hyphomicrobiales</taxon>
        <taxon>Nitrobacteraceae</taxon>
        <taxon>Nitrobacter</taxon>
    </lineage>
</organism>
<gene>
    <name evidence="1" type="ordered locus">Nham_1154</name>
</gene>
<dbReference type="AlphaFoldDB" id="Q1QP48"/>
<name>Q1QP48_NITHX</name>